<dbReference type="InterPro" id="IPR036390">
    <property type="entry name" value="WH_DNA-bd_sf"/>
</dbReference>
<name>A0A8G2C4Z0_DESNO</name>
<dbReference type="SUPFAM" id="SSF46785">
    <property type="entry name" value="Winged helix' DNA-binding domain"/>
    <property type="match status" value="1"/>
</dbReference>
<proteinExistence type="predicted"/>
<dbReference type="GO" id="GO:0003677">
    <property type="term" value="F:DNA binding"/>
    <property type="evidence" value="ECO:0007669"/>
    <property type="project" value="UniProtKB-KW"/>
</dbReference>
<keyword evidence="6" id="KW-1185">Reference proteome</keyword>
<keyword evidence="1" id="KW-0805">Transcription regulation</keyword>
<dbReference type="GO" id="GO:0045892">
    <property type="term" value="P:negative regulation of DNA-templated transcription"/>
    <property type="evidence" value="ECO:0007669"/>
    <property type="project" value="TreeGrafter"/>
</dbReference>
<evidence type="ECO:0000313" key="5">
    <source>
        <dbReference type="EMBL" id="SFM04268.1"/>
    </source>
</evidence>
<dbReference type="GO" id="GO:0003700">
    <property type="term" value="F:DNA-binding transcription factor activity"/>
    <property type="evidence" value="ECO:0007669"/>
    <property type="project" value="InterPro"/>
</dbReference>
<dbReference type="Pfam" id="PF07702">
    <property type="entry name" value="UTRA"/>
    <property type="match status" value="1"/>
</dbReference>
<reference evidence="5 6" key="1">
    <citation type="submission" date="2016-10" db="EMBL/GenBank/DDBJ databases">
        <authorList>
            <person name="Varghese N."/>
            <person name="Submissions S."/>
        </authorList>
    </citation>
    <scope>NUCLEOTIDE SEQUENCE [LARGE SCALE GENOMIC DNA]</scope>
    <source>
        <strain evidence="5 6">DSM 1741</strain>
    </source>
</reference>
<dbReference type="AlphaFoldDB" id="A0A8G2C4Z0"/>
<evidence type="ECO:0000256" key="1">
    <source>
        <dbReference type="ARBA" id="ARBA00023015"/>
    </source>
</evidence>
<dbReference type="InterPro" id="IPR011663">
    <property type="entry name" value="UTRA"/>
</dbReference>
<dbReference type="Gene3D" id="1.10.10.10">
    <property type="entry name" value="Winged helix-like DNA-binding domain superfamily/Winged helix DNA-binding domain"/>
    <property type="match status" value="1"/>
</dbReference>
<organism evidence="5 6">
    <name type="scientific">Desulfomicrobium norvegicum (strain DSM 1741 / NCIMB 8310)</name>
    <name type="common">Desulfovibrio baculatus (strain Norway 4)</name>
    <name type="synonym">Desulfovibrio desulfuricans (strain Norway 4)</name>
    <dbReference type="NCBI Taxonomy" id="52561"/>
    <lineage>
        <taxon>Bacteria</taxon>
        <taxon>Pseudomonadati</taxon>
        <taxon>Thermodesulfobacteriota</taxon>
        <taxon>Desulfovibrionia</taxon>
        <taxon>Desulfovibrionales</taxon>
        <taxon>Desulfomicrobiaceae</taxon>
        <taxon>Desulfomicrobium</taxon>
    </lineage>
</organism>
<evidence type="ECO:0000256" key="3">
    <source>
        <dbReference type="ARBA" id="ARBA00023163"/>
    </source>
</evidence>
<dbReference type="PANTHER" id="PTHR44846:SF1">
    <property type="entry name" value="MANNOSYL-D-GLYCERATE TRANSPORT_METABOLISM SYSTEM REPRESSOR MNGR-RELATED"/>
    <property type="match status" value="1"/>
</dbReference>
<sequence>MSEAKYLKIYNWLSDQIKSKVFQPGDKIPNETEIAEMFNVHRMTVRHAIDKLVSNHMLIRTRGKGTFLLSEKEPILTRSLAGISSYHDDIVKAGLEPKYKTLEAMIKDPDPNVIEKLGLETGEQVIYLKRLMLANEIPLVLEYCYLPEKLFSDILDKNLNSILYKVIQEEYGMKLMHSSQEIGAILPDDKERKFLKIGNNCACIWAEGIVYNDSGRAVEYTRSVYRGDKYKFRCDIGNYIIQK</sequence>
<dbReference type="Proteomes" id="UP000199581">
    <property type="component" value="Unassembled WGS sequence"/>
</dbReference>
<dbReference type="SMART" id="SM00866">
    <property type="entry name" value="UTRA"/>
    <property type="match status" value="1"/>
</dbReference>
<comment type="caution">
    <text evidence="5">The sequence shown here is derived from an EMBL/GenBank/DDBJ whole genome shotgun (WGS) entry which is preliminary data.</text>
</comment>
<dbReference type="RefSeq" id="WP_092193656.1">
    <property type="nucleotide sequence ID" value="NZ_FOTO01000012.1"/>
</dbReference>
<dbReference type="InterPro" id="IPR000524">
    <property type="entry name" value="Tscrpt_reg_HTH_GntR"/>
</dbReference>
<dbReference type="Gene3D" id="3.40.1410.10">
    <property type="entry name" value="Chorismate lyase-like"/>
    <property type="match status" value="1"/>
</dbReference>
<evidence type="ECO:0000259" key="4">
    <source>
        <dbReference type="PROSITE" id="PS50949"/>
    </source>
</evidence>
<feature type="domain" description="HTH gntR-type" evidence="4">
    <location>
        <begin position="3"/>
        <end position="71"/>
    </location>
</feature>
<dbReference type="EMBL" id="FOTO01000012">
    <property type="protein sequence ID" value="SFM04268.1"/>
    <property type="molecule type" value="Genomic_DNA"/>
</dbReference>
<evidence type="ECO:0000256" key="2">
    <source>
        <dbReference type="ARBA" id="ARBA00023125"/>
    </source>
</evidence>
<dbReference type="OrthoDB" id="5343675at2"/>
<evidence type="ECO:0000313" key="6">
    <source>
        <dbReference type="Proteomes" id="UP000199581"/>
    </source>
</evidence>
<dbReference type="InterPro" id="IPR028978">
    <property type="entry name" value="Chorismate_lyase_/UTRA_dom_sf"/>
</dbReference>
<dbReference type="PROSITE" id="PS50949">
    <property type="entry name" value="HTH_GNTR"/>
    <property type="match status" value="1"/>
</dbReference>
<dbReference type="PRINTS" id="PR00035">
    <property type="entry name" value="HTHGNTR"/>
</dbReference>
<dbReference type="SMART" id="SM00345">
    <property type="entry name" value="HTH_GNTR"/>
    <property type="match status" value="1"/>
</dbReference>
<dbReference type="SUPFAM" id="SSF64288">
    <property type="entry name" value="Chorismate lyase-like"/>
    <property type="match status" value="1"/>
</dbReference>
<dbReference type="InterPro" id="IPR036388">
    <property type="entry name" value="WH-like_DNA-bd_sf"/>
</dbReference>
<dbReference type="CDD" id="cd07377">
    <property type="entry name" value="WHTH_GntR"/>
    <property type="match status" value="1"/>
</dbReference>
<accession>A0A8G2C4Z0</accession>
<keyword evidence="3" id="KW-0804">Transcription</keyword>
<keyword evidence="2" id="KW-0238">DNA-binding</keyword>
<dbReference type="PANTHER" id="PTHR44846">
    <property type="entry name" value="MANNOSYL-D-GLYCERATE TRANSPORT/METABOLISM SYSTEM REPRESSOR MNGR-RELATED"/>
    <property type="match status" value="1"/>
</dbReference>
<dbReference type="Pfam" id="PF00392">
    <property type="entry name" value="GntR"/>
    <property type="match status" value="1"/>
</dbReference>
<gene>
    <name evidence="5" type="ORF">SAMN05421830_11268</name>
</gene>
<protein>
    <submittedName>
        <fullName evidence="5">GntR family transcriptional regulator</fullName>
    </submittedName>
</protein>
<dbReference type="InterPro" id="IPR050679">
    <property type="entry name" value="Bact_HTH_transcr_reg"/>
</dbReference>